<feature type="transmembrane region" description="Helical" evidence="7">
    <location>
        <begin position="75"/>
        <end position="97"/>
    </location>
</feature>
<dbReference type="GO" id="GO:0005886">
    <property type="term" value="C:plasma membrane"/>
    <property type="evidence" value="ECO:0007669"/>
    <property type="project" value="UniProtKB-SubCell"/>
</dbReference>
<dbReference type="EMBL" id="FNXG01000003">
    <property type="protein sequence ID" value="SEH95264.1"/>
    <property type="molecule type" value="Genomic_DNA"/>
</dbReference>
<evidence type="ECO:0000313" key="10">
    <source>
        <dbReference type="Proteomes" id="UP000199125"/>
    </source>
</evidence>
<evidence type="ECO:0000256" key="4">
    <source>
        <dbReference type="ARBA" id="ARBA00022692"/>
    </source>
</evidence>
<name>A0A1H6MBZ8_9RHOB</name>
<dbReference type="CDD" id="cd06261">
    <property type="entry name" value="TM_PBP2"/>
    <property type="match status" value="1"/>
</dbReference>
<dbReference type="InterPro" id="IPR000515">
    <property type="entry name" value="MetI-like"/>
</dbReference>
<dbReference type="InterPro" id="IPR035906">
    <property type="entry name" value="MetI-like_sf"/>
</dbReference>
<evidence type="ECO:0000256" key="2">
    <source>
        <dbReference type="ARBA" id="ARBA00022448"/>
    </source>
</evidence>
<keyword evidence="10" id="KW-1185">Reference proteome</keyword>
<dbReference type="Proteomes" id="UP000199125">
    <property type="component" value="Unassembled WGS sequence"/>
</dbReference>
<dbReference type="SUPFAM" id="SSF161098">
    <property type="entry name" value="MetI-like"/>
    <property type="match status" value="1"/>
</dbReference>
<keyword evidence="4 7" id="KW-0812">Transmembrane</keyword>
<evidence type="ECO:0000256" key="6">
    <source>
        <dbReference type="ARBA" id="ARBA00023136"/>
    </source>
</evidence>
<evidence type="ECO:0000256" key="5">
    <source>
        <dbReference type="ARBA" id="ARBA00022989"/>
    </source>
</evidence>
<dbReference type="PANTHER" id="PTHR30151">
    <property type="entry name" value="ALKANE SULFONATE ABC TRANSPORTER-RELATED, MEMBRANE SUBUNIT"/>
    <property type="match status" value="1"/>
</dbReference>
<evidence type="ECO:0000313" key="9">
    <source>
        <dbReference type="EMBL" id="SEH95264.1"/>
    </source>
</evidence>
<dbReference type="PANTHER" id="PTHR30151:SF38">
    <property type="entry name" value="ALIPHATIC SULFONATES TRANSPORT PERMEASE PROTEIN SSUC-RELATED"/>
    <property type="match status" value="1"/>
</dbReference>
<dbReference type="GO" id="GO:0055085">
    <property type="term" value="P:transmembrane transport"/>
    <property type="evidence" value="ECO:0007669"/>
    <property type="project" value="InterPro"/>
</dbReference>
<dbReference type="PROSITE" id="PS50928">
    <property type="entry name" value="ABC_TM1"/>
    <property type="match status" value="1"/>
</dbReference>
<dbReference type="Gene3D" id="1.10.3720.10">
    <property type="entry name" value="MetI-like"/>
    <property type="match status" value="1"/>
</dbReference>
<feature type="transmembrane region" description="Helical" evidence="7">
    <location>
        <begin position="20"/>
        <end position="40"/>
    </location>
</feature>
<protein>
    <submittedName>
        <fullName evidence="9">NitT/TauT family transport system permease protein</fullName>
    </submittedName>
</protein>
<feature type="domain" description="ABC transmembrane type-1" evidence="8">
    <location>
        <begin position="71"/>
        <end position="251"/>
    </location>
</feature>
<gene>
    <name evidence="9" type="ORF">SAMN04488075_1844</name>
</gene>
<proteinExistence type="inferred from homology"/>
<comment type="similarity">
    <text evidence="7">Belongs to the binding-protein-dependent transport system permease family.</text>
</comment>
<accession>A0A1H6MBZ8</accession>
<evidence type="ECO:0000256" key="3">
    <source>
        <dbReference type="ARBA" id="ARBA00022475"/>
    </source>
</evidence>
<sequence length="267" mass="28777">MSDRTPPAPATPARRPRWAALAPGLISAALVLGLWATLAAIGDDPRRLPSPLLVLGRLWALGASGELWFHTGMTLARVLAAFAVAMVAGGALGLWMGRSATADRWLNPSLVVLLNLPALVVIVLCYIWIGLNETAAILSVALNKIPVVAVLLREAGRALSPDLDDMARVFGMRPLARLRHVVLPQLAPAIAAAARSGIALIWKIVLVVEFLGRSNGVGFKLHMHFSNFDVARVLAWALAFVVVMLLIDLLILRPWQDSANRWRQDAA</sequence>
<keyword evidence="6 7" id="KW-0472">Membrane</keyword>
<reference evidence="10" key="1">
    <citation type="submission" date="2016-10" db="EMBL/GenBank/DDBJ databases">
        <authorList>
            <person name="Varghese N."/>
            <person name="Submissions S."/>
        </authorList>
    </citation>
    <scope>NUCLEOTIDE SEQUENCE [LARGE SCALE GENOMIC DNA]</scope>
    <source>
        <strain evidence="10">DSM 11593</strain>
    </source>
</reference>
<keyword evidence="2 7" id="KW-0813">Transport</keyword>
<evidence type="ECO:0000259" key="8">
    <source>
        <dbReference type="PROSITE" id="PS50928"/>
    </source>
</evidence>
<dbReference type="STRING" id="65735.SAMN04488075_1844"/>
<comment type="subcellular location">
    <subcellularLocation>
        <location evidence="1 7">Cell membrane</location>
        <topology evidence="1 7">Multi-pass membrane protein</topology>
    </subcellularLocation>
</comment>
<organism evidence="9 10">
    <name type="scientific">Paracoccus alkenifer</name>
    <dbReference type="NCBI Taxonomy" id="65735"/>
    <lineage>
        <taxon>Bacteria</taxon>
        <taxon>Pseudomonadati</taxon>
        <taxon>Pseudomonadota</taxon>
        <taxon>Alphaproteobacteria</taxon>
        <taxon>Rhodobacterales</taxon>
        <taxon>Paracoccaceae</taxon>
        <taxon>Paracoccus</taxon>
    </lineage>
</organism>
<feature type="transmembrane region" description="Helical" evidence="7">
    <location>
        <begin position="181"/>
        <end position="205"/>
    </location>
</feature>
<dbReference type="RefSeq" id="WP_245728730.1">
    <property type="nucleotide sequence ID" value="NZ_FNXG01000003.1"/>
</dbReference>
<feature type="transmembrane region" description="Helical" evidence="7">
    <location>
        <begin position="233"/>
        <end position="252"/>
    </location>
</feature>
<keyword evidence="3" id="KW-1003">Cell membrane</keyword>
<evidence type="ECO:0000256" key="7">
    <source>
        <dbReference type="RuleBase" id="RU363032"/>
    </source>
</evidence>
<keyword evidence="5 7" id="KW-1133">Transmembrane helix</keyword>
<dbReference type="Pfam" id="PF00528">
    <property type="entry name" value="BPD_transp_1"/>
    <property type="match status" value="1"/>
</dbReference>
<evidence type="ECO:0000256" key="1">
    <source>
        <dbReference type="ARBA" id="ARBA00004651"/>
    </source>
</evidence>
<dbReference type="AlphaFoldDB" id="A0A1H6MBZ8"/>
<feature type="transmembrane region" description="Helical" evidence="7">
    <location>
        <begin position="109"/>
        <end position="129"/>
    </location>
</feature>